<evidence type="ECO:0000256" key="2">
    <source>
        <dbReference type="ARBA" id="ARBA00006645"/>
    </source>
</evidence>
<dbReference type="SUPFAM" id="SSF55869">
    <property type="entry name" value="DNA topoisomerase I domain"/>
    <property type="match status" value="1"/>
</dbReference>
<evidence type="ECO:0000256" key="1">
    <source>
        <dbReference type="ARBA" id="ARBA00000213"/>
    </source>
</evidence>
<reference evidence="9 10" key="1">
    <citation type="submission" date="2018-12" db="EMBL/GenBank/DDBJ databases">
        <title>Complete Genome Sequence of the Corallopyronin A producing Myxobacterium Corallococcus coralloides B035.</title>
        <authorList>
            <person name="Bouhired S.M."/>
            <person name="Rupp O."/>
            <person name="Blom J."/>
            <person name="Schaeberle T.F."/>
            <person name="Kehraus S."/>
            <person name="Schiefer A."/>
            <person name="Pfarr K."/>
            <person name="Goesmann A."/>
            <person name="Hoerauf A."/>
            <person name="Koenig G.M."/>
        </authorList>
    </citation>
    <scope>NUCLEOTIDE SEQUENCE [LARGE SCALE GENOMIC DNA]</scope>
    <source>
        <strain evidence="9 10">B035</strain>
    </source>
</reference>
<keyword evidence="4" id="KW-0799">Topoisomerase</keyword>
<protein>
    <recommendedName>
        <fullName evidence="3">DNA topoisomerase</fullName>
        <ecNumber evidence="3">5.6.2.1</ecNumber>
    </recommendedName>
</protein>
<dbReference type="PRINTS" id="PR00416">
    <property type="entry name" value="EUTPISMRASEI"/>
</dbReference>
<feature type="domain" description="DNA topoisomerase I catalytic core eukaryotic-type" evidence="7">
    <location>
        <begin position="102"/>
        <end position="312"/>
    </location>
</feature>
<dbReference type="EMBL" id="CP034669">
    <property type="protein sequence ID" value="QAT85806.1"/>
    <property type="molecule type" value="Genomic_DNA"/>
</dbReference>
<evidence type="ECO:0000259" key="8">
    <source>
        <dbReference type="Pfam" id="PF21338"/>
    </source>
</evidence>
<accession>A0A410RVA4</accession>
<organism evidence="9 10">
    <name type="scientific">Corallococcus coralloides</name>
    <name type="common">Myxococcus coralloides</name>
    <dbReference type="NCBI Taxonomy" id="184914"/>
    <lineage>
        <taxon>Bacteria</taxon>
        <taxon>Pseudomonadati</taxon>
        <taxon>Myxococcota</taxon>
        <taxon>Myxococcia</taxon>
        <taxon>Myxococcales</taxon>
        <taxon>Cystobacterineae</taxon>
        <taxon>Myxococcaceae</taxon>
        <taxon>Corallococcus</taxon>
    </lineage>
</organism>
<dbReference type="PROSITE" id="PS52038">
    <property type="entry name" value="TOPO_IB_2"/>
    <property type="match status" value="1"/>
</dbReference>
<dbReference type="AlphaFoldDB" id="A0A410RVA4"/>
<dbReference type="RefSeq" id="WP_240672385.1">
    <property type="nucleotide sequence ID" value="NZ_CP034669.1"/>
</dbReference>
<dbReference type="Pfam" id="PF01028">
    <property type="entry name" value="Topoisom_I"/>
    <property type="match status" value="1"/>
</dbReference>
<dbReference type="GO" id="GO:0003917">
    <property type="term" value="F:DNA topoisomerase type I (single strand cut, ATP-independent) activity"/>
    <property type="evidence" value="ECO:0007669"/>
    <property type="project" value="UniProtKB-EC"/>
</dbReference>
<evidence type="ECO:0000313" key="9">
    <source>
        <dbReference type="EMBL" id="QAT85806.1"/>
    </source>
</evidence>
<evidence type="ECO:0000313" key="10">
    <source>
        <dbReference type="Proteomes" id="UP000288758"/>
    </source>
</evidence>
<dbReference type="InterPro" id="IPR013500">
    <property type="entry name" value="TopoI_cat_euk"/>
</dbReference>
<gene>
    <name evidence="9" type="primary">topI</name>
    <name evidence="9" type="ORF">EJ065_4251</name>
</gene>
<dbReference type="InterPro" id="IPR011010">
    <property type="entry name" value="DNA_brk_join_enz"/>
</dbReference>
<comment type="similarity">
    <text evidence="2">Belongs to the type IB topoisomerase family.</text>
</comment>
<dbReference type="InterPro" id="IPR035447">
    <property type="entry name" value="DNA_topo_I_N_sf"/>
</dbReference>
<keyword evidence="5" id="KW-0238">DNA-binding</keyword>
<dbReference type="EC" id="5.6.2.1" evidence="3"/>
<dbReference type="Gene3D" id="3.30.66.10">
    <property type="entry name" value="DNA topoisomerase I domain"/>
    <property type="match status" value="1"/>
</dbReference>
<dbReference type="GO" id="GO:0003677">
    <property type="term" value="F:DNA binding"/>
    <property type="evidence" value="ECO:0007669"/>
    <property type="project" value="UniProtKB-KW"/>
</dbReference>
<keyword evidence="6 9" id="KW-0413">Isomerase</keyword>
<name>A0A410RVA4_CORCK</name>
<evidence type="ECO:0000256" key="4">
    <source>
        <dbReference type="ARBA" id="ARBA00023029"/>
    </source>
</evidence>
<comment type="catalytic activity">
    <reaction evidence="1">
        <text>ATP-independent breakage of single-stranded DNA, followed by passage and rejoining.</text>
        <dbReference type="EC" id="5.6.2.1"/>
    </reaction>
</comment>
<evidence type="ECO:0000256" key="6">
    <source>
        <dbReference type="ARBA" id="ARBA00023235"/>
    </source>
</evidence>
<evidence type="ECO:0000256" key="3">
    <source>
        <dbReference type="ARBA" id="ARBA00012891"/>
    </source>
</evidence>
<evidence type="ECO:0000256" key="5">
    <source>
        <dbReference type="ARBA" id="ARBA00023125"/>
    </source>
</evidence>
<dbReference type="GO" id="GO:0006265">
    <property type="term" value="P:DNA topological change"/>
    <property type="evidence" value="ECO:0007669"/>
    <property type="project" value="InterPro"/>
</dbReference>
<dbReference type="Gene3D" id="1.10.132.120">
    <property type="match status" value="1"/>
</dbReference>
<dbReference type="SUPFAM" id="SSF56349">
    <property type="entry name" value="DNA breaking-rejoining enzymes"/>
    <property type="match status" value="1"/>
</dbReference>
<dbReference type="Pfam" id="PF21338">
    <property type="entry name" value="Top1B_N_bact"/>
    <property type="match status" value="1"/>
</dbReference>
<sequence>MPSHAAVSEPERVPPRRGMTQLDRLRQGGHRRLGTMKRGFRYVDAKGRAVSQAERERIDALRLPPAWTDVAISPKATARLQAVGRDGAGRWQYRYSEAHTQRQRDAKYQRIVGFAQALPKMRRQVSKDLRKRGLGRERVLAGMLRILGTCFIRPGSERYAEEHGSFGLATLRSRHVKVQGDTVVFDYPGKSGVRQHRELKDRRVATLVRQLLKVPGRDVFKFVVDDGAVVDVRRRHINEYIQQVMGPGFSAKDFRTWAGTLICACALARARERVKEDGDGGPVKKTVLKKSMVAAVREASEQLGNTPAVAKASYIYPSVLVLFERGQVVDRYFRSVDELAASSGEGMHCSEKALLHMLGRTKLSAKQASL</sequence>
<dbReference type="InterPro" id="IPR001631">
    <property type="entry name" value="TopoI"/>
</dbReference>
<dbReference type="Gene3D" id="3.90.15.10">
    <property type="entry name" value="Topoisomerase I, Chain A, domain 3"/>
    <property type="match status" value="1"/>
</dbReference>
<feature type="domain" description="DNA topoisomerase IB N-terminal" evidence="8">
    <location>
        <begin position="39"/>
        <end position="86"/>
    </location>
</feature>
<proteinExistence type="inferred from homology"/>
<evidence type="ECO:0000259" key="7">
    <source>
        <dbReference type="Pfam" id="PF01028"/>
    </source>
</evidence>
<dbReference type="InterPro" id="IPR014711">
    <property type="entry name" value="TopoI_cat_a-hlx-sub_euk"/>
</dbReference>
<dbReference type="InterPro" id="IPR049331">
    <property type="entry name" value="Top1B_N_bact"/>
</dbReference>
<dbReference type="Proteomes" id="UP000288758">
    <property type="component" value="Chromosome"/>
</dbReference>